<comment type="caution">
    <text evidence="2">The sequence shown here is derived from an EMBL/GenBank/DDBJ whole genome shotgun (WGS) entry which is preliminary data.</text>
</comment>
<dbReference type="AlphaFoldDB" id="A0A8T0Q8K1"/>
<feature type="compositionally biased region" description="Polar residues" evidence="1">
    <location>
        <begin position="127"/>
        <end position="139"/>
    </location>
</feature>
<protein>
    <submittedName>
        <fullName evidence="2">Uncharacterized protein</fullName>
    </submittedName>
</protein>
<evidence type="ECO:0000313" key="3">
    <source>
        <dbReference type="Proteomes" id="UP000823388"/>
    </source>
</evidence>
<accession>A0A8T0Q8K1</accession>
<keyword evidence="3" id="KW-1185">Reference proteome</keyword>
<feature type="region of interest" description="Disordered" evidence="1">
    <location>
        <begin position="107"/>
        <end position="145"/>
    </location>
</feature>
<dbReference type="EMBL" id="CM029050">
    <property type="protein sequence ID" value="KAG2569725.1"/>
    <property type="molecule type" value="Genomic_DNA"/>
</dbReference>
<reference evidence="2" key="1">
    <citation type="submission" date="2020-05" db="EMBL/GenBank/DDBJ databases">
        <title>WGS assembly of Panicum virgatum.</title>
        <authorList>
            <person name="Lovell J.T."/>
            <person name="Jenkins J."/>
            <person name="Shu S."/>
            <person name="Juenger T.E."/>
            <person name="Schmutz J."/>
        </authorList>
    </citation>
    <scope>NUCLEOTIDE SEQUENCE</scope>
    <source>
        <strain evidence="2">AP13</strain>
    </source>
</reference>
<gene>
    <name evidence="2" type="ORF">PVAP13_7NG436932</name>
</gene>
<sequence>AAKFPEFSQNYPPETHKAPEFGARTYNSLEEAPESTEFSSRRTTQEAATWFPWAFLNHQQVEPPFGEPRARQFNSRGKRIAGEFRVHRTCPHEFTVQESLWKACPRTFSSSLPRPPSGEEGRGRQRPQFSASSPSTTQRPPKEKEREGYCCLLWTMEREIDCERGAGCSRGG</sequence>
<evidence type="ECO:0000256" key="1">
    <source>
        <dbReference type="SAM" id="MobiDB-lite"/>
    </source>
</evidence>
<name>A0A8T0Q8K1_PANVG</name>
<proteinExistence type="predicted"/>
<feature type="non-terminal residue" evidence="2">
    <location>
        <position position="1"/>
    </location>
</feature>
<organism evidence="2 3">
    <name type="scientific">Panicum virgatum</name>
    <name type="common">Blackwell switchgrass</name>
    <dbReference type="NCBI Taxonomy" id="38727"/>
    <lineage>
        <taxon>Eukaryota</taxon>
        <taxon>Viridiplantae</taxon>
        <taxon>Streptophyta</taxon>
        <taxon>Embryophyta</taxon>
        <taxon>Tracheophyta</taxon>
        <taxon>Spermatophyta</taxon>
        <taxon>Magnoliopsida</taxon>
        <taxon>Liliopsida</taxon>
        <taxon>Poales</taxon>
        <taxon>Poaceae</taxon>
        <taxon>PACMAD clade</taxon>
        <taxon>Panicoideae</taxon>
        <taxon>Panicodae</taxon>
        <taxon>Paniceae</taxon>
        <taxon>Panicinae</taxon>
        <taxon>Panicum</taxon>
        <taxon>Panicum sect. Hiantes</taxon>
    </lineage>
</organism>
<evidence type="ECO:0000313" key="2">
    <source>
        <dbReference type="EMBL" id="KAG2569725.1"/>
    </source>
</evidence>
<dbReference type="Proteomes" id="UP000823388">
    <property type="component" value="Chromosome 7N"/>
</dbReference>
<feature type="region of interest" description="Disordered" evidence="1">
    <location>
        <begin position="1"/>
        <end position="21"/>
    </location>
</feature>